<dbReference type="InterPro" id="IPR050766">
    <property type="entry name" value="Bact_Lucif_Oxidored"/>
</dbReference>
<feature type="compositionally biased region" description="Polar residues" evidence="1">
    <location>
        <begin position="345"/>
        <end position="359"/>
    </location>
</feature>
<dbReference type="PANTHER" id="PTHR30137">
    <property type="entry name" value="LUCIFERASE-LIKE MONOOXYGENASE"/>
    <property type="match status" value="1"/>
</dbReference>
<geneLocation type="plasmid" evidence="3 4">
    <name>pSchITTGS70d</name>
</geneLocation>
<accession>A0ABZ2BKY7</accession>
<dbReference type="InterPro" id="IPR036661">
    <property type="entry name" value="Luciferase-like_sf"/>
</dbReference>
<dbReference type="Pfam" id="PF00296">
    <property type="entry name" value="Bac_luciferase"/>
    <property type="match status" value="1"/>
</dbReference>
<dbReference type="PANTHER" id="PTHR30137:SF15">
    <property type="entry name" value="BLL6902 PROTEIN"/>
    <property type="match status" value="1"/>
</dbReference>
<organism evidence="3 4">
    <name type="scientific">Sinorhizobium chiapasense</name>
    <dbReference type="NCBI Taxonomy" id="501572"/>
    <lineage>
        <taxon>Bacteria</taxon>
        <taxon>Pseudomonadati</taxon>
        <taxon>Pseudomonadota</taxon>
        <taxon>Alphaproteobacteria</taxon>
        <taxon>Hyphomicrobiales</taxon>
        <taxon>Rhizobiaceae</taxon>
        <taxon>Sinorhizobium/Ensifer group</taxon>
        <taxon>Sinorhizobium</taxon>
    </lineage>
</organism>
<dbReference type="InterPro" id="IPR011251">
    <property type="entry name" value="Luciferase-like_dom"/>
</dbReference>
<evidence type="ECO:0000313" key="4">
    <source>
        <dbReference type="Proteomes" id="UP001432360"/>
    </source>
</evidence>
<feature type="domain" description="Luciferase-like" evidence="2">
    <location>
        <begin position="26"/>
        <end position="264"/>
    </location>
</feature>
<evidence type="ECO:0000259" key="2">
    <source>
        <dbReference type="Pfam" id="PF00296"/>
    </source>
</evidence>
<evidence type="ECO:0000256" key="1">
    <source>
        <dbReference type="SAM" id="MobiDB-lite"/>
    </source>
</evidence>
<protein>
    <submittedName>
        <fullName evidence="3">LLM class flavin-dependent oxidoreductase</fullName>
        <ecNumber evidence="3">1.-.-.-</ecNumber>
    </submittedName>
</protein>
<dbReference type="EC" id="1.-.-.-" evidence="3"/>
<dbReference type="Gene3D" id="3.20.20.30">
    <property type="entry name" value="Luciferase-like domain"/>
    <property type="match status" value="1"/>
</dbReference>
<dbReference type="GO" id="GO:0016491">
    <property type="term" value="F:oxidoreductase activity"/>
    <property type="evidence" value="ECO:0007669"/>
    <property type="project" value="UniProtKB-KW"/>
</dbReference>
<dbReference type="RefSeq" id="WP_331376080.1">
    <property type="nucleotide sequence ID" value="NZ_CP133152.1"/>
</dbReference>
<dbReference type="SUPFAM" id="SSF51679">
    <property type="entry name" value="Bacterial luciferase-like"/>
    <property type="match status" value="1"/>
</dbReference>
<gene>
    <name evidence="3" type="ORF">RB548_30330</name>
</gene>
<feature type="region of interest" description="Disordered" evidence="1">
    <location>
        <begin position="337"/>
        <end position="359"/>
    </location>
</feature>
<evidence type="ECO:0000313" key="3">
    <source>
        <dbReference type="EMBL" id="WVT07061.1"/>
    </source>
</evidence>
<keyword evidence="3" id="KW-0560">Oxidoreductase</keyword>
<sequence length="359" mass="39503">MTGRTISIRHIGFLSPGNYRHDNPLEGLEKTLTLLEYGEALGFESAWVRQRHLEPGISSAAAFLAAATQRTTRIELGTAVIPIGYENPFRLAEDLATVDVLSRGRLNIGLSASRPPHLDLIAPLAFDGDWSAYDFSHARVLRFAANLHSNLLGGEETLISTPFGLKRPRLQPYAVGLVERLWYGGGSLRSAEWAGATGFNLLIGNVTTGEETDDFFVAQARQLETYRSSGGAGKRVALGRVIVPLDGADAVTRRRYRDYVAGRHARTLSPQGERRTLFARDLVGTSDEILERLFADPILPQVSELRLELPYEFEEEEYRQILEDVVTRIAPALGWPRPSPAVSGHTAQISARSNDQATA</sequence>
<name>A0ABZ2BKY7_9HYPH</name>
<dbReference type="Proteomes" id="UP001432360">
    <property type="component" value="Plasmid pSchITTGS70d"/>
</dbReference>
<reference evidence="3" key="1">
    <citation type="submission" date="2023-08" db="EMBL/GenBank/DDBJ databases">
        <title>Complete genome sequence of Sinorhizobium chiapanecum ITTG S70 isolated from Acaciella angustissima nodules in Chiapas-Mexico.</title>
        <authorList>
            <person name="Rincon-Rosales R."/>
            <person name="Rogel M.A."/>
            <person name="Rincon-Medina C.I."/>
            <person name="Guerrero G."/>
            <person name="Manzano-Gomez L.A."/>
            <person name="Lopez-Lopez A."/>
            <person name="Rincon Molina F.A."/>
            <person name="Martinez-Romero E."/>
        </authorList>
    </citation>
    <scope>NUCLEOTIDE SEQUENCE</scope>
    <source>
        <strain evidence="3">ITTG S70</strain>
        <plasmid evidence="3">pSchITTGS70d</plasmid>
    </source>
</reference>
<keyword evidence="4" id="KW-1185">Reference proteome</keyword>
<dbReference type="EMBL" id="CP133152">
    <property type="protein sequence ID" value="WVT07061.1"/>
    <property type="molecule type" value="Genomic_DNA"/>
</dbReference>
<proteinExistence type="predicted"/>
<keyword evidence="3" id="KW-0614">Plasmid</keyword>